<sequence>MYLLKPLFYALALVSTASTALCAPASLASPELIARGSSTFTDAQHALLNKSYAFNKFIVGRLNKDRLDALVENTKLSRKQVVKWFVNKRLRDELKQRPKPTDTPAPPPPPQPAAGPSSQPLVSLEASSAPLISADLTLAPLPDGPPLPVTEILPLSESGKARNLAKSSPGAGAGAGMRNLKSMNRSPKPRSGSPMNRNPKATSRTPKSTGKNLKSTTISPKSNGSTRSAKAQQKLSKQNLPTPSSKSKPKRGAMAKPRPKSKPKARRRV</sequence>
<evidence type="ECO:0000256" key="5">
    <source>
        <dbReference type="PROSITE-ProRule" id="PRU00108"/>
    </source>
</evidence>
<keyword evidence="7" id="KW-0732">Signal</keyword>
<evidence type="ECO:0000256" key="6">
    <source>
        <dbReference type="SAM" id="MobiDB-lite"/>
    </source>
</evidence>
<dbReference type="InterPro" id="IPR001356">
    <property type="entry name" value="HD"/>
</dbReference>
<dbReference type="InterPro" id="IPR009057">
    <property type="entry name" value="Homeodomain-like_sf"/>
</dbReference>
<feature type="DNA-binding region" description="Homeobox" evidence="5">
    <location>
        <begin position="33"/>
        <end position="96"/>
    </location>
</feature>
<feature type="region of interest" description="Disordered" evidence="6">
    <location>
        <begin position="92"/>
        <end position="122"/>
    </location>
</feature>
<dbReference type="Proteomes" id="UP000298030">
    <property type="component" value="Unassembled WGS sequence"/>
</dbReference>
<reference evidence="9 10" key="1">
    <citation type="journal article" date="2019" name="Nat. Ecol. Evol.">
        <title>Megaphylogeny resolves global patterns of mushroom evolution.</title>
        <authorList>
            <person name="Varga T."/>
            <person name="Krizsan K."/>
            <person name="Foldi C."/>
            <person name="Dima B."/>
            <person name="Sanchez-Garcia M."/>
            <person name="Sanchez-Ramirez S."/>
            <person name="Szollosi G.J."/>
            <person name="Szarkandi J.G."/>
            <person name="Papp V."/>
            <person name="Albert L."/>
            <person name="Andreopoulos W."/>
            <person name="Angelini C."/>
            <person name="Antonin V."/>
            <person name="Barry K.W."/>
            <person name="Bougher N.L."/>
            <person name="Buchanan P."/>
            <person name="Buyck B."/>
            <person name="Bense V."/>
            <person name="Catcheside P."/>
            <person name="Chovatia M."/>
            <person name="Cooper J."/>
            <person name="Damon W."/>
            <person name="Desjardin D."/>
            <person name="Finy P."/>
            <person name="Geml J."/>
            <person name="Haridas S."/>
            <person name="Hughes K."/>
            <person name="Justo A."/>
            <person name="Karasinski D."/>
            <person name="Kautmanova I."/>
            <person name="Kiss B."/>
            <person name="Kocsube S."/>
            <person name="Kotiranta H."/>
            <person name="LaButti K.M."/>
            <person name="Lechner B.E."/>
            <person name="Liimatainen K."/>
            <person name="Lipzen A."/>
            <person name="Lukacs Z."/>
            <person name="Mihaltcheva S."/>
            <person name="Morgado L.N."/>
            <person name="Niskanen T."/>
            <person name="Noordeloos M.E."/>
            <person name="Ohm R.A."/>
            <person name="Ortiz-Santana B."/>
            <person name="Ovrebo C."/>
            <person name="Racz N."/>
            <person name="Riley R."/>
            <person name="Savchenko A."/>
            <person name="Shiryaev A."/>
            <person name="Soop K."/>
            <person name="Spirin V."/>
            <person name="Szebenyi C."/>
            <person name="Tomsovsky M."/>
            <person name="Tulloss R.E."/>
            <person name="Uehling J."/>
            <person name="Grigoriev I.V."/>
            <person name="Vagvolgyi C."/>
            <person name="Papp T."/>
            <person name="Martin F.M."/>
            <person name="Miettinen O."/>
            <person name="Hibbett D.S."/>
            <person name="Nagy L.G."/>
        </authorList>
    </citation>
    <scope>NUCLEOTIDE SEQUENCE [LARGE SCALE GENOMIC DNA]</scope>
    <source>
        <strain evidence="9 10">FP101781</strain>
    </source>
</reference>
<evidence type="ECO:0000256" key="2">
    <source>
        <dbReference type="ARBA" id="ARBA00023125"/>
    </source>
</evidence>
<keyword evidence="4 5" id="KW-0539">Nucleus</keyword>
<dbReference type="CDD" id="cd00086">
    <property type="entry name" value="homeodomain"/>
    <property type="match status" value="1"/>
</dbReference>
<keyword evidence="10" id="KW-1185">Reference proteome</keyword>
<dbReference type="Gene3D" id="1.10.10.60">
    <property type="entry name" value="Homeodomain-like"/>
    <property type="match status" value="1"/>
</dbReference>
<feature type="compositionally biased region" description="Basic residues" evidence="6">
    <location>
        <begin position="247"/>
        <end position="269"/>
    </location>
</feature>
<evidence type="ECO:0000313" key="9">
    <source>
        <dbReference type="EMBL" id="TEB19484.1"/>
    </source>
</evidence>
<feature type="domain" description="Homeobox" evidence="8">
    <location>
        <begin position="31"/>
        <end position="95"/>
    </location>
</feature>
<dbReference type="GO" id="GO:0003677">
    <property type="term" value="F:DNA binding"/>
    <property type="evidence" value="ECO:0007669"/>
    <property type="project" value="UniProtKB-UniRule"/>
</dbReference>
<proteinExistence type="inferred from homology"/>
<evidence type="ECO:0000313" key="10">
    <source>
        <dbReference type="Proteomes" id="UP000298030"/>
    </source>
</evidence>
<dbReference type="SMART" id="SM00389">
    <property type="entry name" value="HOX"/>
    <property type="match status" value="1"/>
</dbReference>
<feature type="signal peptide" evidence="7">
    <location>
        <begin position="1"/>
        <end position="22"/>
    </location>
</feature>
<protein>
    <recommendedName>
        <fullName evidence="8">Homeobox domain-containing protein</fullName>
    </recommendedName>
</protein>
<comment type="similarity">
    <text evidence="1">Belongs to the TALE/M-ATYP homeobox family.</text>
</comment>
<organism evidence="9 10">
    <name type="scientific">Coprinellus micaceus</name>
    <name type="common">Glistening ink-cap mushroom</name>
    <name type="synonym">Coprinus micaceus</name>
    <dbReference type="NCBI Taxonomy" id="71717"/>
    <lineage>
        <taxon>Eukaryota</taxon>
        <taxon>Fungi</taxon>
        <taxon>Dikarya</taxon>
        <taxon>Basidiomycota</taxon>
        <taxon>Agaricomycotina</taxon>
        <taxon>Agaricomycetes</taxon>
        <taxon>Agaricomycetidae</taxon>
        <taxon>Agaricales</taxon>
        <taxon>Agaricineae</taxon>
        <taxon>Psathyrellaceae</taxon>
        <taxon>Coprinellus</taxon>
    </lineage>
</organism>
<feature type="region of interest" description="Disordered" evidence="6">
    <location>
        <begin position="158"/>
        <end position="269"/>
    </location>
</feature>
<name>A0A4Y7SCS7_COPMI</name>
<dbReference type="EMBL" id="QPFP01000189">
    <property type="protein sequence ID" value="TEB19484.1"/>
    <property type="molecule type" value="Genomic_DNA"/>
</dbReference>
<dbReference type="PROSITE" id="PS50071">
    <property type="entry name" value="HOMEOBOX_2"/>
    <property type="match status" value="1"/>
</dbReference>
<comment type="caution">
    <text evidence="9">The sequence shown here is derived from an EMBL/GenBank/DDBJ whole genome shotgun (WGS) entry which is preliminary data.</text>
</comment>
<dbReference type="SUPFAM" id="SSF46689">
    <property type="entry name" value="Homeodomain-like"/>
    <property type="match status" value="1"/>
</dbReference>
<keyword evidence="2 5" id="KW-0238">DNA-binding</keyword>
<keyword evidence="3 5" id="KW-0371">Homeobox</keyword>
<accession>A0A4Y7SCS7</accession>
<dbReference type="AlphaFoldDB" id="A0A4Y7SCS7"/>
<gene>
    <name evidence="9" type="ORF">FA13DRAFT_1802195</name>
</gene>
<dbReference type="GO" id="GO:0006355">
    <property type="term" value="P:regulation of DNA-templated transcription"/>
    <property type="evidence" value="ECO:0007669"/>
    <property type="project" value="InterPro"/>
</dbReference>
<evidence type="ECO:0000259" key="8">
    <source>
        <dbReference type="PROSITE" id="PS50071"/>
    </source>
</evidence>
<comment type="subcellular location">
    <subcellularLocation>
        <location evidence="5">Nucleus</location>
    </subcellularLocation>
</comment>
<dbReference type="Pfam" id="PF05920">
    <property type="entry name" value="Homeobox_KN"/>
    <property type="match status" value="1"/>
</dbReference>
<feature type="compositionally biased region" description="Pro residues" evidence="6">
    <location>
        <begin position="101"/>
        <end position="113"/>
    </location>
</feature>
<feature type="compositionally biased region" description="Polar residues" evidence="6">
    <location>
        <begin position="193"/>
        <end position="246"/>
    </location>
</feature>
<dbReference type="InterPro" id="IPR008422">
    <property type="entry name" value="KN_HD"/>
</dbReference>
<evidence type="ECO:0000256" key="7">
    <source>
        <dbReference type="SAM" id="SignalP"/>
    </source>
</evidence>
<evidence type="ECO:0000256" key="1">
    <source>
        <dbReference type="ARBA" id="ARBA00005800"/>
    </source>
</evidence>
<evidence type="ECO:0000256" key="4">
    <source>
        <dbReference type="ARBA" id="ARBA00023242"/>
    </source>
</evidence>
<evidence type="ECO:0000256" key="3">
    <source>
        <dbReference type="ARBA" id="ARBA00023155"/>
    </source>
</evidence>
<feature type="chain" id="PRO_5021197053" description="Homeobox domain-containing protein" evidence="7">
    <location>
        <begin position="23"/>
        <end position="269"/>
    </location>
</feature>
<dbReference type="GO" id="GO:0005634">
    <property type="term" value="C:nucleus"/>
    <property type="evidence" value="ECO:0007669"/>
    <property type="project" value="UniProtKB-SubCell"/>
</dbReference>